<evidence type="ECO:0008006" key="3">
    <source>
        <dbReference type="Google" id="ProtNLM"/>
    </source>
</evidence>
<dbReference type="EMBL" id="LNZG01000001">
    <property type="protein sequence ID" value="ODA91289.1"/>
    <property type="molecule type" value="Genomic_DNA"/>
</dbReference>
<sequence length="67" mass="7057">MESARDTGMTVDYIDPTGWFCVPGLGCPPGVDGVLAKRDHGHLTETYSAMLGPLLRAELPVAVTGRG</sequence>
<dbReference type="Proteomes" id="UP000094426">
    <property type="component" value="Unassembled WGS sequence"/>
</dbReference>
<evidence type="ECO:0000313" key="1">
    <source>
        <dbReference type="EMBL" id="ODA91289.1"/>
    </source>
</evidence>
<dbReference type="AlphaFoldDB" id="A0A1E2SNG6"/>
<proteinExistence type="predicted"/>
<name>A0A1E2SNG6_LEIXY</name>
<accession>A0A1E2SNG6</accession>
<reference evidence="1 2" key="1">
    <citation type="submission" date="2015-11" db="EMBL/GenBank/DDBJ databases">
        <authorList>
            <person name="Zhang Y."/>
            <person name="Guo Z."/>
        </authorList>
    </citation>
    <scope>NUCLEOTIDE SEQUENCE [LARGE SCALE GENOMIC DNA]</scope>
    <source>
        <strain evidence="2">gdw1</strain>
    </source>
</reference>
<evidence type="ECO:0000313" key="2">
    <source>
        <dbReference type="Proteomes" id="UP000094426"/>
    </source>
</evidence>
<organism evidence="1 2">
    <name type="scientific">Leifsonia xyli subsp. xyli</name>
    <dbReference type="NCBI Taxonomy" id="59736"/>
    <lineage>
        <taxon>Bacteria</taxon>
        <taxon>Bacillati</taxon>
        <taxon>Actinomycetota</taxon>
        <taxon>Actinomycetes</taxon>
        <taxon>Micrococcales</taxon>
        <taxon>Microbacteriaceae</taxon>
        <taxon>Leifsonia</taxon>
    </lineage>
</organism>
<protein>
    <recommendedName>
        <fullName evidence="3">SGNH domain-containing protein</fullName>
    </recommendedName>
</protein>
<comment type="caution">
    <text evidence="1">The sequence shown here is derived from an EMBL/GenBank/DDBJ whole genome shotgun (WGS) entry which is preliminary data.</text>
</comment>
<gene>
    <name evidence="1" type="ORF">ATY41_00940</name>
</gene>
<dbReference type="OrthoDB" id="3404679at2"/>